<organism evidence="2 3">
    <name type="scientific">Plasmodium falciparum IGH-CR14</name>
    <dbReference type="NCBI Taxonomy" id="580059"/>
    <lineage>
        <taxon>Eukaryota</taxon>
        <taxon>Sar</taxon>
        <taxon>Alveolata</taxon>
        <taxon>Apicomplexa</taxon>
        <taxon>Aconoidasida</taxon>
        <taxon>Haemosporida</taxon>
        <taxon>Plasmodiidae</taxon>
        <taxon>Plasmodium</taxon>
        <taxon>Plasmodium (Laverania)</taxon>
    </lineage>
</organism>
<proteinExistence type="predicted"/>
<name>A0A0L1I426_PLAFA</name>
<protein>
    <submittedName>
        <fullName evidence="2">Uncharacterized protein</fullName>
    </submittedName>
</protein>
<dbReference type="EMBL" id="GG664985">
    <property type="protein sequence ID" value="KNG74411.1"/>
    <property type="molecule type" value="Genomic_DNA"/>
</dbReference>
<evidence type="ECO:0000313" key="3">
    <source>
        <dbReference type="Proteomes" id="UP000054562"/>
    </source>
</evidence>
<reference evidence="3" key="1">
    <citation type="submission" date="2015-07" db="EMBL/GenBank/DDBJ databases">
        <title>Annotation of Plasmodium falciparum IGH-CR14.</title>
        <authorList>
            <consortium name="The Broad Institute Genome Sequencing Platform"/>
            <person name="Volkman S.K."/>
            <person name="Neafsey D.E."/>
            <person name="Dash A.P."/>
            <person name="Chitnis C.E."/>
            <person name="Hartl D.L."/>
            <person name="Young S.K."/>
            <person name="Zeng Q."/>
            <person name="Koehrsen M."/>
            <person name="Alvarado L."/>
            <person name="Berlin A."/>
            <person name="Borenstein D."/>
            <person name="Chapman S.B."/>
            <person name="Chen Z."/>
            <person name="Engels R."/>
            <person name="Freedman E."/>
            <person name="Gellesch M."/>
            <person name="Goldberg J."/>
            <person name="Griggs A."/>
            <person name="Gujja S."/>
            <person name="Heilman E.R."/>
            <person name="Heiman D.I."/>
            <person name="Howarth C."/>
            <person name="Jen D."/>
            <person name="Larson L."/>
            <person name="Mehta T."/>
            <person name="Neiman D."/>
            <person name="Park D."/>
            <person name="Pearson M."/>
            <person name="Roberts A."/>
            <person name="Saif S."/>
            <person name="Shea T."/>
            <person name="Shenoy N."/>
            <person name="Sisk P."/>
            <person name="Stolte C."/>
            <person name="Sykes S."/>
            <person name="Walk T."/>
            <person name="White J."/>
            <person name="Yandava C."/>
            <person name="Haas B."/>
            <person name="Henn M.R."/>
            <person name="Nusbaum C."/>
            <person name="Birren B."/>
        </authorList>
    </citation>
    <scope>NUCLEOTIDE SEQUENCE [LARGE SCALE GENOMIC DNA]</scope>
    <source>
        <strain evidence="3">IGH-CR14</strain>
    </source>
</reference>
<dbReference type="Proteomes" id="UP000054562">
    <property type="component" value="Unassembled WGS sequence"/>
</dbReference>
<feature type="region of interest" description="Disordered" evidence="1">
    <location>
        <begin position="53"/>
        <end position="72"/>
    </location>
</feature>
<sequence>MFVGKTKRELNQTCQNKFEGAISVDNNVNIYCKNKLDEYRNWDVHRKNQWDGSKENYKKHKENNGFSGKQPNEQNTKAYFFENFVENVTRMAKIAVNQIHPNPKELVANLLEKIHALTNARTDIQKQKKNQHVRPHTCSTSITSSPEKNDHPGHMCGSGNDIWNILIPCNNTCVFFFMLMYP</sequence>
<feature type="compositionally biased region" description="Polar residues" evidence="1">
    <location>
        <begin position="137"/>
        <end position="146"/>
    </location>
</feature>
<dbReference type="AlphaFoldDB" id="A0A0L1I426"/>
<gene>
    <name evidence="2" type="ORF">PFMG_00594</name>
</gene>
<evidence type="ECO:0000256" key="1">
    <source>
        <dbReference type="SAM" id="MobiDB-lite"/>
    </source>
</evidence>
<feature type="region of interest" description="Disordered" evidence="1">
    <location>
        <begin position="125"/>
        <end position="151"/>
    </location>
</feature>
<accession>A0A0L1I426</accession>
<evidence type="ECO:0000313" key="2">
    <source>
        <dbReference type="EMBL" id="KNG74411.1"/>
    </source>
</evidence>
<reference evidence="3" key="2">
    <citation type="submission" date="2015-07" db="EMBL/GenBank/DDBJ databases">
        <title>The genome sequence of Plasmodium falciparum IGH-CR14.</title>
        <authorList>
            <consortium name="The Broad Institute Genome Sequencing Platform"/>
            <person name="Volkman S.K."/>
            <person name="Neafsey D.E."/>
            <person name="Dash A.P."/>
            <person name="Chitnis C.E."/>
            <person name="Hartl D.L."/>
            <person name="Young S.K."/>
            <person name="Kodira C.D."/>
            <person name="Zeng Q."/>
            <person name="Koehrsen M."/>
            <person name="Godfrey P."/>
            <person name="Alvarado L."/>
            <person name="Berlin A."/>
            <person name="Borenstein D."/>
            <person name="Chen Z."/>
            <person name="Engels R."/>
            <person name="Freedman E."/>
            <person name="Gellesch M."/>
            <person name="Goldberg J."/>
            <person name="Griggs A."/>
            <person name="Gujja S."/>
            <person name="Heiman D."/>
            <person name="Hepburn T."/>
            <person name="Howarth C."/>
            <person name="Jen D."/>
            <person name="Larson L."/>
            <person name="Lewis B."/>
            <person name="Mehta T."/>
            <person name="Park D."/>
            <person name="Pearson M."/>
            <person name="Roberts A."/>
            <person name="Saif S."/>
            <person name="Shea T."/>
            <person name="Shenoy N."/>
            <person name="Sisk P."/>
            <person name="Stolte C."/>
            <person name="Sykes S."/>
            <person name="Walk T."/>
            <person name="White J."/>
            <person name="Yandava C."/>
            <person name="Wirth D.F."/>
            <person name="Nusbaum C."/>
            <person name="Birren B."/>
        </authorList>
    </citation>
    <scope>NUCLEOTIDE SEQUENCE [LARGE SCALE GENOMIC DNA]</scope>
    <source>
        <strain evidence="3">IGH-CR14</strain>
    </source>
</reference>